<keyword evidence="1" id="KW-0732">Signal</keyword>
<dbReference type="HOGENOM" id="CLU_1064661_0_0_5"/>
<proteinExistence type="predicted"/>
<dbReference type="EMBL" id="CP000158">
    <property type="protein sequence ID" value="ABI78240.1"/>
    <property type="molecule type" value="Genomic_DNA"/>
</dbReference>
<dbReference type="Gene3D" id="2.30.30.240">
    <property type="entry name" value="PRC-barrel domain"/>
    <property type="match status" value="1"/>
</dbReference>
<dbReference type="AlphaFoldDB" id="Q0BY75"/>
<evidence type="ECO:0000313" key="3">
    <source>
        <dbReference type="Proteomes" id="UP000001959"/>
    </source>
</evidence>
<protein>
    <submittedName>
        <fullName evidence="2">Conserved domain protein</fullName>
    </submittedName>
</protein>
<accession>Q0BY75</accession>
<dbReference type="SUPFAM" id="SSF50346">
    <property type="entry name" value="PRC-barrel domain"/>
    <property type="match status" value="1"/>
</dbReference>
<dbReference type="Proteomes" id="UP000001959">
    <property type="component" value="Chromosome"/>
</dbReference>
<feature type="signal peptide" evidence="1">
    <location>
        <begin position="1"/>
        <end position="23"/>
    </location>
</feature>
<name>Q0BY75_HYPNA</name>
<dbReference type="KEGG" id="hne:HNE_2890"/>
<reference evidence="2 3" key="1">
    <citation type="journal article" date="2006" name="J. Bacteriol.">
        <title>Comparative genomic evidence for a close relationship between the dimorphic prosthecate bacteria Hyphomonas neptunium and Caulobacter crescentus.</title>
        <authorList>
            <person name="Badger J.H."/>
            <person name="Hoover T.R."/>
            <person name="Brun Y.V."/>
            <person name="Weiner R.M."/>
            <person name="Laub M.T."/>
            <person name="Alexandre G."/>
            <person name="Mrazek J."/>
            <person name="Ren Q."/>
            <person name="Paulsen I.T."/>
            <person name="Nelson K.E."/>
            <person name="Khouri H.M."/>
            <person name="Radune D."/>
            <person name="Sosa J."/>
            <person name="Dodson R.J."/>
            <person name="Sullivan S.A."/>
            <person name="Rosovitz M.J."/>
            <person name="Madupu R."/>
            <person name="Brinkac L.M."/>
            <person name="Durkin A.S."/>
            <person name="Daugherty S.C."/>
            <person name="Kothari S.P."/>
            <person name="Giglio M.G."/>
            <person name="Zhou L."/>
            <person name="Haft D.H."/>
            <person name="Selengut J.D."/>
            <person name="Davidsen T.M."/>
            <person name="Yang Q."/>
            <person name="Zafar N."/>
            <person name="Ward N.L."/>
        </authorList>
    </citation>
    <scope>NUCLEOTIDE SEQUENCE [LARGE SCALE GENOMIC DNA]</scope>
    <source>
        <strain evidence="2 3">ATCC 15444</strain>
    </source>
</reference>
<dbReference type="eggNOG" id="COG1873">
    <property type="taxonomic scope" value="Bacteria"/>
</dbReference>
<organism evidence="2 3">
    <name type="scientific">Hyphomonas neptunium (strain ATCC 15444)</name>
    <dbReference type="NCBI Taxonomy" id="228405"/>
    <lineage>
        <taxon>Bacteria</taxon>
        <taxon>Pseudomonadati</taxon>
        <taxon>Pseudomonadota</taxon>
        <taxon>Alphaproteobacteria</taxon>
        <taxon>Hyphomonadales</taxon>
        <taxon>Hyphomonadaceae</taxon>
        <taxon>Hyphomonas</taxon>
    </lineage>
</organism>
<dbReference type="STRING" id="228405.HNE_2890"/>
<gene>
    <name evidence="2" type="ordered locus">HNE_2890</name>
</gene>
<dbReference type="InterPro" id="IPR011033">
    <property type="entry name" value="PRC_barrel-like_sf"/>
</dbReference>
<evidence type="ECO:0000313" key="2">
    <source>
        <dbReference type="EMBL" id="ABI78240.1"/>
    </source>
</evidence>
<feature type="chain" id="PRO_5004169426" evidence="1">
    <location>
        <begin position="24"/>
        <end position="261"/>
    </location>
</feature>
<sequence length="261" mass="27258">MGQVTTEKDLAMKMLLATASASALLLAAAACSDADAPAQTAGYETNGPQIETVDDADDQTVEAAEADTDVDASTRTEYTLAAGEMEASDLIGASVHGPAGEEIATVADIFLGTNGMEPVLLVRDGGISGLGGDLRTLNFDAATVSGEAGDEPDLIIAITEENLETLPEFEQDEMNDFRLASEMMGAVPAMSFSDEQARVNDLIVTNTGELKYAVISPGLVSTDQIVIDANAIKVAEGDGEGEVVIDIDQAAFDEAPMYRWE</sequence>
<evidence type="ECO:0000256" key="1">
    <source>
        <dbReference type="SAM" id="SignalP"/>
    </source>
</evidence>
<keyword evidence="3" id="KW-1185">Reference proteome</keyword>